<dbReference type="PANTHER" id="PTHR43792:SF1">
    <property type="entry name" value="N-ACETYLTRANSFERASE DOMAIN-CONTAINING PROTEIN"/>
    <property type="match status" value="1"/>
</dbReference>
<dbReference type="InterPro" id="IPR016181">
    <property type="entry name" value="Acyl_CoA_acyltransferase"/>
</dbReference>
<dbReference type="SUPFAM" id="SSF55729">
    <property type="entry name" value="Acyl-CoA N-acyltransferases (Nat)"/>
    <property type="match status" value="1"/>
</dbReference>
<dbReference type="InterPro" id="IPR000182">
    <property type="entry name" value="GNAT_dom"/>
</dbReference>
<dbReference type="InterPro" id="IPR051531">
    <property type="entry name" value="N-acetyltransferase"/>
</dbReference>
<feature type="domain" description="N-acetyltransferase" evidence="1">
    <location>
        <begin position="9"/>
        <end position="172"/>
    </location>
</feature>
<name>A0A644Z271_9ZZZZ</name>
<protein>
    <recommendedName>
        <fullName evidence="1">N-acetyltransferase domain-containing protein</fullName>
    </recommendedName>
</protein>
<comment type="caution">
    <text evidence="2">The sequence shown here is derived from an EMBL/GenBank/DDBJ whole genome shotgun (WGS) entry which is preliminary data.</text>
</comment>
<dbReference type="AlphaFoldDB" id="A0A644Z271"/>
<organism evidence="2">
    <name type="scientific">bioreactor metagenome</name>
    <dbReference type="NCBI Taxonomy" id="1076179"/>
    <lineage>
        <taxon>unclassified sequences</taxon>
        <taxon>metagenomes</taxon>
        <taxon>ecological metagenomes</taxon>
    </lineage>
</organism>
<dbReference type="EMBL" id="VSSQ01006473">
    <property type="protein sequence ID" value="MPM32823.1"/>
    <property type="molecule type" value="Genomic_DNA"/>
</dbReference>
<dbReference type="GO" id="GO:0016747">
    <property type="term" value="F:acyltransferase activity, transferring groups other than amino-acyl groups"/>
    <property type="evidence" value="ECO:0007669"/>
    <property type="project" value="InterPro"/>
</dbReference>
<evidence type="ECO:0000259" key="1">
    <source>
        <dbReference type="PROSITE" id="PS51186"/>
    </source>
</evidence>
<reference evidence="2" key="1">
    <citation type="submission" date="2019-08" db="EMBL/GenBank/DDBJ databases">
        <authorList>
            <person name="Kucharzyk K."/>
            <person name="Murdoch R.W."/>
            <person name="Higgins S."/>
            <person name="Loffler F."/>
        </authorList>
    </citation>
    <scope>NUCLEOTIDE SEQUENCE</scope>
</reference>
<dbReference type="PROSITE" id="PS51186">
    <property type="entry name" value="GNAT"/>
    <property type="match status" value="1"/>
</dbReference>
<dbReference type="PANTHER" id="PTHR43792">
    <property type="entry name" value="GNAT FAMILY, PUTATIVE (AFU_ORTHOLOGUE AFUA_3G00765)-RELATED-RELATED"/>
    <property type="match status" value="1"/>
</dbReference>
<proteinExistence type="predicted"/>
<accession>A0A644Z271</accession>
<dbReference type="Pfam" id="PF13302">
    <property type="entry name" value="Acetyltransf_3"/>
    <property type="match status" value="1"/>
</dbReference>
<evidence type="ECO:0000313" key="2">
    <source>
        <dbReference type="EMBL" id="MPM32823.1"/>
    </source>
</evidence>
<sequence length="182" mass="21297">MKIIETDRLILRKINQNDYKEMKSILQNKDLMIIGWGKTYSDDEVQTWINKIMEQYEKYGYSYYIAIAKNNNSIIGIMGIIPVNIKNTDYIEIAYILKQEYWGNGYATEGINACISYAFSTLNADKIIAQVIPENKSSINVLERLGMKLIDEYIRDYGDKKSLHLIYELTKEQYIKKFCTKP</sequence>
<dbReference type="Gene3D" id="3.40.630.30">
    <property type="match status" value="1"/>
</dbReference>
<gene>
    <name evidence="2" type="ORF">SDC9_79389</name>
</gene>